<dbReference type="GO" id="GO:0046578">
    <property type="term" value="P:regulation of Ras protein signal transduction"/>
    <property type="evidence" value="ECO:0007669"/>
    <property type="project" value="TreeGrafter"/>
</dbReference>
<proteinExistence type="predicted"/>
<sequence>MSLSVSYPDSHEDVILGNEIPVSNVSDAPVFEFHPFVGPHNGPSFHRRQRLKSPRAGRSSPLFQAPVLNPSEDLIYTLALTDPDAKSRYNPIWSEMAHWIVTNLTLIPNIASPSDHFSFNDISPSTLLPYLPPSPPPKTGPHRYVFVLLAGTPEATAKLIPPKKSKEGRQHWGYDEERTGVKKWAEDNGGLEIVGVNFFFARSEEQ</sequence>
<dbReference type="InterPro" id="IPR008914">
    <property type="entry name" value="PEBP"/>
</dbReference>
<dbReference type="InterPro" id="IPR036610">
    <property type="entry name" value="PEBP-like_sf"/>
</dbReference>
<feature type="compositionally biased region" description="Basic residues" evidence="1">
    <location>
        <begin position="45"/>
        <end position="55"/>
    </location>
</feature>
<dbReference type="PANTHER" id="PTHR11362:SF148">
    <property type="entry name" value="CARBOXYPEPTIDASE Y INHIBITOR"/>
    <property type="match status" value="1"/>
</dbReference>
<protein>
    <submittedName>
        <fullName evidence="2">Putative phosphatidylethanolamine-binding protein</fullName>
    </submittedName>
</protein>
<dbReference type="OrthoDB" id="2506647at2759"/>
<dbReference type="Gene3D" id="3.90.280.10">
    <property type="entry name" value="PEBP-like"/>
    <property type="match status" value="1"/>
</dbReference>
<dbReference type="Proteomes" id="UP000053317">
    <property type="component" value="Unassembled WGS sequence"/>
</dbReference>
<reference evidence="2 3" key="1">
    <citation type="submission" date="2015-05" db="EMBL/GenBank/DDBJ databases">
        <title>Distinctive expansion of gene families associated with plant cell wall degradation and secondary metabolism in the genomes of grapevine trunk pathogens.</title>
        <authorList>
            <person name="Lawrence D.P."/>
            <person name="Travadon R."/>
            <person name="Rolshausen P.E."/>
            <person name="Baumgartner K."/>
        </authorList>
    </citation>
    <scope>NUCLEOTIDE SEQUENCE [LARGE SCALE GENOMIC DNA]</scope>
    <source>
        <strain evidence="2">UCRPC4</strain>
    </source>
</reference>
<evidence type="ECO:0000256" key="1">
    <source>
        <dbReference type="SAM" id="MobiDB-lite"/>
    </source>
</evidence>
<keyword evidence="3" id="KW-1185">Reference proteome</keyword>
<dbReference type="AlphaFoldDB" id="A0A0G2FST2"/>
<comment type="caution">
    <text evidence="2">The sequence shown here is derived from an EMBL/GenBank/DDBJ whole genome shotgun (WGS) entry which is preliminary data.</text>
</comment>
<dbReference type="GO" id="GO:0030414">
    <property type="term" value="F:peptidase inhibitor activity"/>
    <property type="evidence" value="ECO:0007669"/>
    <property type="project" value="TreeGrafter"/>
</dbReference>
<dbReference type="SUPFAM" id="SSF49777">
    <property type="entry name" value="PEBP-like"/>
    <property type="match status" value="1"/>
</dbReference>
<feature type="region of interest" description="Disordered" evidence="1">
    <location>
        <begin position="41"/>
        <end position="63"/>
    </location>
</feature>
<accession>A0A0G2FST2</accession>
<dbReference type="InterPro" id="IPR035810">
    <property type="entry name" value="PEBP_euk"/>
</dbReference>
<dbReference type="Pfam" id="PF01161">
    <property type="entry name" value="PBP"/>
    <property type="match status" value="1"/>
</dbReference>
<dbReference type="GO" id="GO:0030162">
    <property type="term" value="P:regulation of proteolysis"/>
    <property type="evidence" value="ECO:0007669"/>
    <property type="project" value="TreeGrafter"/>
</dbReference>
<evidence type="ECO:0000313" key="2">
    <source>
        <dbReference type="EMBL" id="KKY14953.1"/>
    </source>
</evidence>
<dbReference type="GO" id="GO:0005543">
    <property type="term" value="F:phospholipid binding"/>
    <property type="evidence" value="ECO:0007669"/>
    <property type="project" value="TreeGrafter"/>
</dbReference>
<dbReference type="EMBL" id="LCWF01000199">
    <property type="protein sequence ID" value="KKY14953.1"/>
    <property type="molecule type" value="Genomic_DNA"/>
</dbReference>
<reference evidence="2 3" key="2">
    <citation type="submission" date="2015-05" db="EMBL/GenBank/DDBJ databases">
        <authorList>
            <person name="Morales-Cruz A."/>
            <person name="Amrine K.C."/>
            <person name="Cantu D."/>
        </authorList>
    </citation>
    <scope>NUCLEOTIDE SEQUENCE [LARGE SCALE GENOMIC DNA]</scope>
    <source>
        <strain evidence="2">UCRPC4</strain>
    </source>
</reference>
<gene>
    <name evidence="2" type="ORF">UCRPC4_g06540</name>
</gene>
<evidence type="ECO:0000313" key="3">
    <source>
        <dbReference type="Proteomes" id="UP000053317"/>
    </source>
</evidence>
<dbReference type="CDD" id="cd00866">
    <property type="entry name" value="PEBP_euk"/>
    <property type="match status" value="1"/>
</dbReference>
<organism evidence="2 3">
    <name type="scientific">Phaeomoniella chlamydospora</name>
    <name type="common">Phaeoacremonium chlamydosporum</name>
    <dbReference type="NCBI Taxonomy" id="158046"/>
    <lineage>
        <taxon>Eukaryota</taxon>
        <taxon>Fungi</taxon>
        <taxon>Dikarya</taxon>
        <taxon>Ascomycota</taxon>
        <taxon>Pezizomycotina</taxon>
        <taxon>Eurotiomycetes</taxon>
        <taxon>Chaetothyriomycetidae</taxon>
        <taxon>Phaeomoniellales</taxon>
        <taxon>Phaeomoniellaceae</taxon>
        <taxon>Phaeomoniella</taxon>
    </lineage>
</organism>
<name>A0A0G2FST2_PHACM</name>
<dbReference type="PANTHER" id="PTHR11362">
    <property type="entry name" value="PHOSPHATIDYLETHANOLAMINE-BINDING PROTEIN"/>
    <property type="match status" value="1"/>
</dbReference>